<feature type="region of interest" description="Disordered" evidence="2">
    <location>
        <begin position="159"/>
        <end position="182"/>
    </location>
</feature>
<dbReference type="SMART" id="SM00343">
    <property type="entry name" value="ZnF_C2HC"/>
    <property type="match status" value="1"/>
</dbReference>
<gene>
    <name evidence="4" type="primary">Acey_s0085.g1872</name>
    <name evidence="4" type="ORF">Y032_0085g1872</name>
</gene>
<feature type="domain" description="CCHC-type" evidence="3">
    <location>
        <begin position="146"/>
        <end position="162"/>
    </location>
</feature>
<dbReference type="InterPro" id="IPR001969">
    <property type="entry name" value="Aspartic_peptidase_AS"/>
</dbReference>
<proteinExistence type="predicted"/>
<feature type="compositionally biased region" description="Polar residues" evidence="2">
    <location>
        <begin position="638"/>
        <end position="650"/>
    </location>
</feature>
<evidence type="ECO:0000313" key="5">
    <source>
        <dbReference type="Proteomes" id="UP000024635"/>
    </source>
</evidence>
<accession>A0A016TQC3</accession>
<feature type="region of interest" description="Disordered" evidence="2">
    <location>
        <begin position="112"/>
        <end position="133"/>
    </location>
</feature>
<dbReference type="InterPro" id="IPR021109">
    <property type="entry name" value="Peptidase_aspartic_dom_sf"/>
</dbReference>
<dbReference type="GO" id="GO:0003676">
    <property type="term" value="F:nucleic acid binding"/>
    <property type="evidence" value="ECO:0007669"/>
    <property type="project" value="InterPro"/>
</dbReference>
<feature type="compositionally biased region" description="Polar residues" evidence="2">
    <location>
        <begin position="120"/>
        <end position="133"/>
    </location>
</feature>
<dbReference type="SUPFAM" id="SSF50630">
    <property type="entry name" value="Acid proteases"/>
    <property type="match status" value="1"/>
</dbReference>
<reference evidence="5" key="1">
    <citation type="journal article" date="2015" name="Nat. Genet.">
        <title>The genome and transcriptome of the zoonotic hookworm Ancylostoma ceylanicum identify infection-specific gene families.</title>
        <authorList>
            <person name="Schwarz E.M."/>
            <person name="Hu Y."/>
            <person name="Antoshechkin I."/>
            <person name="Miller M.M."/>
            <person name="Sternberg P.W."/>
            <person name="Aroian R.V."/>
        </authorList>
    </citation>
    <scope>NUCLEOTIDE SEQUENCE</scope>
    <source>
        <strain evidence="5">HY135</strain>
    </source>
</reference>
<evidence type="ECO:0000259" key="3">
    <source>
        <dbReference type="PROSITE" id="PS50158"/>
    </source>
</evidence>
<evidence type="ECO:0000256" key="2">
    <source>
        <dbReference type="SAM" id="MobiDB-lite"/>
    </source>
</evidence>
<keyword evidence="1" id="KW-0863">Zinc-finger</keyword>
<dbReference type="GO" id="GO:0004190">
    <property type="term" value="F:aspartic-type endopeptidase activity"/>
    <property type="evidence" value="ECO:0007669"/>
    <property type="project" value="InterPro"/>
</dbReference>
<dbReference type="Proteomes" id="UP000024635">
    <property type="component" value="Unassembled WGS sequence"/>
</dbReference>
<name>A0A016TQC3_9BILA</name>
<organism evidence="4 5">
    <name type="scientific">Ancylostoma ceylanicum</name>
    <dbReference type="NCBI Taxonomy" id="53326"/>
    <lineage>
        <taxon>Eukaryota</taxon>
        <taxon>Metazoa</taxon>
        <taxon>Ecdysozoa</taxon>
        <taxon>Nematoda</taxon>
        <taxon>Chromadorea</taxon>
        <taxon>Rhabditida</taxon>
        <taxon>Rhabditina</taxon>
        <taxon>Rhabditomorpha</taxon>
        <taxon>Strongyloidea</taxon>
        <taxon>Ancylostomatidae</taxon>
        <taxon>Ancylostomatinae</taxon>
        <taxon>Ancylostoma</taxon>
    </lineage>
</organism>
<dbReference type="GO" id="GO:0005737">
    <property type="term" value="C:cytoplasm"/>
    <property type="evidence" value="ECO:0007669"/>
    <property type="project" value="UniProtKB-ARBA"/>
</dbReference>
<keyword evidence="1" id="KW-0479">Metal-binding</keyword>
<dbReference type="OrthoDB" id="5860093at2759"/>
<dbReference type="InterPro" id="IPR001878">
    <property type="entry name" value="Znf_CCHC"/>
</dbReference>
<evidence type="ECO:0000256" key="1">
    <source>
        <dbReference type="PROSITE-ProRule" id="PRU00047"/>
    </source>
</evidence>
<dbReference type="Pfam" id="PF00098">
    <property type="entry name" value="zf-CCHC"/>
    <property type="match status" value="1"/>
</dbReference>
<dbReference type="PROSITE" id="PS50158">
    <property type="entry name" value="ZF_CCHC"/>
    <property type="match status" value="1"/>
</dbReference>
<dbReference type="SUPFAM" id="SSF57756">
    <property type="entry name" value="Retrovirus zinc finger-like domains"/>
    <property type="match status" value="1"/>
</dbReference>
<keyword evidence="5" id="KW-1185">Reference proteome</keyword>
<comment type="caution">
    <text evidence="4">The sequence shown here is derived from an EMBL/GenBank/DDBJ whole genome shotgun (WGS) entry which is preliminary data.</text>
</comment>
<dbReference type="GO" id="GO:0008270">
    <property type="term" value="F:zinc ion binding"/>
    <property type="evidence" value="ECO:0007669"/>
    <property type="project" value="UniProtKB-KW"/>
</dbReference>
<feature type="compositionally biased region" description="Basic and acidic residues" evidence="2">
    <location>
        <begin position="580"/>
        <end position="593"/>
    </location>
</feature>
<dbReference type="Gene3D" id="2.40.70.10">
    <property type="entry name" value="Acid Proteases"/>
    <property type="match status" value="1"/>
</dbReference>
<dbReference type="GO" id="GO:0006508">
    <property type="term" value="P:proteolysis"/>
    <property type="evidence" value="ECO:0007669"/>
    <property type="project" value="InterPro"/>
</dbReference>
<dbReference type="AlphaFoldDB" id="A0A016TQC3"/>
<feature type="region of interest" description="Disordered" evidence="2">
    <location>
        <begin position="472"/>
        <end position="506"/>
    </location>
</feature>
<dbReference type="EMBL" id="JARK01001421">
    <property type="protein sequence ID" value="EYC04931.1"/>
    <property type="molecule type" value="Genomic_DNA"/>
</dbReference>
<evidence type="ECO:0000313" key="4">
    <source>
        <dbReference type="EMBL" id="EYC04931.1"/>
    </source>
</evidence>
<dbReference type="GO" id="GO:0019899">
    <property type="term" value="F:enzyme binding"/>
    <property type="evidence" value="ECO:0007669"/>
    <property type="project" value="UniProtKB-ARBA"/>
</dbReference>
<sequence>MELKHLRMTKDVTRYCLELESLTRRAYPDASEEELSRTRAGELVSQLTEWPEYLQLFTTMELAPKHSAYEMVKAMAQRCERSKEIAETMRETSDEEVQRHLHLEGLENHVVGRREEDSQPLETSSLSGTSCRSGVQKQSSFKNKIKCYNCNKLGHSRRDCRNRKVAEKTAEKDEPSQGSSGTAKMFTASLSRWIGGSVSKVKGHDELVRRQTVTNVRLLGLTRKALLDTGSQISIIPLGMFQASLASGFDLDADVEEIPINQRAPVYDASGNKMSFKGAVRLTLQLGNGAKRRIAVFVMAGGDGKVVLGTNALAKLGIGPTSTSGVLMTVEKAANEAAGKTSTTVKPTHRRRRRNQLSDVAMRNNERRAESAEAPNSSSLAGAKLIRVGEGVGKHERSHVAVKSSQGRWKRKQQTEAVVESAIVLPTNRMSVPTAGTACSKCGRFPEMRMDEENGSNKQPVAKSSAGAKLLRAGKVDRGHAPIQPRKSRAERGRPRKARQKERTQSGKILCSRTLLVTGEQLGLRRARDISGQMDEVDIPSLKNPLVRSDQMAEIRSFCRHLTGFERRECCGALAFLRSPSEDRRESERKPEEDPTTWSARIRNNRSAASHLESPSKRAVRRPRREDARKSFQPRGTADSTPSQDRTQPLNGRRRRTGKGRDGGSSYMKQPPRRSQTEDRRRNKSRDDSSRRRGM</sequence>
<feature type="region of interest" description="Disordered" evidence="2">
    <location>
        <begin position="337"/>
        <end position="378"/>
    </location>
</feature>
<feature type="region of interest" description="Disordered" evidence="2">
    <location>
        <begin position="580"/>
        <end position="695"/>
    </location>
</feature>
<protein>
    <recommendedName>
        <fullName evidence="3">CCHC-type domain-containing protein</fullName>
    </recommendedName>
</protein>
<dbReference type="Gene3D" id="4.10.60.10">
    <property type="entry name" value="Zinc finger, CCHC-type"/>
    <property type="match status" value="1"/>
</dbReference>
<dbReference type="PROSITE" id="PS00141">
    <property type="entry name" value="ASP_PROTEASE"/>
    <property type="match status" value="1"/>
</dbReference>
<feature type="compositionally biased region" description="Basic and acidic residues" evidence="2">
    <location>
        <begin position="675"/>
        <end position="695"/>
    </location>
</feature>
<feature type="compositionally biased region" description="Basic and acidic residues" evidence="2">
    <location>
        <begin position="159"/>
        <end position="175"/>
    </location>
</feature>
<dbReference type="InterPro" id="IPR036875">
    <property type="entry name" value="Znf_CCHC_sf"/>
</dbReference>
<keyword evidence="1" id="KW-0862">Zinc</keyword>